<dbReference type="Gene3D" id="2.60.40.4070">
    <property type="match status" value="1"/>
</dbReference>
<dbReference type="Gene3D" id="3.40.50.1460">
    <property type="match status" value="1"/>
</dbReference>
<dbReference type="GO" id="GO:0008234">
    <property type="term" value="F:cysteine-type peptidase activity"/>
    <property type="evidence" value="ECO:0007669"/>
    <property type="project" value="InterPro"/>
</dbReference>
<dbReference type="InterPro" id="IPR001769">
    <property type="entry name" value="Gingipain"/>
</dbReference>
<dbReference type="NCBIfam" id="NF033707">
    <property type="entry name" value="T9SS_sortase"/>
    <property type="match status" value="1"/>
</dbReference>
<evidence type="ECO:0000256" key="1">
    <source>
        <dbReference type="ARBA" id="ARBA00022729"/>
    </source>
</evidence>
<dbReference type="GO" id="GO:0006508">
    <property type="term" value="P:proteolysis"/>
    <property type="evidence" value="ECO:0007669"/>
    <property type="project" value="InterPro"/>
</dbReference>
<comment type="caution">
    <text evidence="4">The sequence shown here is derived from an EMBL/GenBank/DDBJ whole genome shotgun (WGS) entry which is preliminary data.</text>
</comment>
<name>A0A2N6Q806_9BACT</name>
<dbReference type="Proteomes" id="UP000235661">
    <property type="component" value="Unassembled WGS sequence"/>
</dbReference>
<dbReference type="Pfam" id="PF01364">
    <property type="entry name" value="Peptidase_C25"/>
    <property type="match status" value="1"/>
</dbReference>
<dbReference type="Gene3D" id="3.40.50.10390">
    <property type="entry name" value="Gingipain r, domain 1"/>
    <property type="match status" value="1"/>
</dbReference>
<accession>A0A2N6Q806</accession>
<proteinExistence type="predicted"/>
<evidence type="ECO:0000259" key="3">
    <source>
        <dbReference type="Pfam" id="PF01364"/>
    </source>
</evidence>
<dbReference type="AlphaFoldDB" id="A0A2N6Q806"/>
<sequence>MLRRIKYICIVWMLLTSPFLMAQAHFFNLTANDVKIDSVLPYFSHSFELNECYADSIYTVSILYPEFIDMTTADVARYQQLSGAPLPALPIPQHKIAVNRKRGLLQVGFSPLVYRNHRYQILVSFMLRIEAKPLMSSMKRDAAKTRASSTNRYADHSVLASGKWAKIRVPSTGVYQLTDELIRRAGFTDLQKVKVYGYGGRLQNEQLVSEELIATDDLKEVPTCWVDGRRLFYAYGTVSWDSNTATRRTRNPYSDTGYYFLTQSEDTPVVLDSTAFIHSFYPSPDYYHTLYEVDGYSWYHGGRNLFHPKAIDVAESATYTIPSLASKGKAKMAVNVSAGSASRISVMHNGKQLGELAIALSKNDKGNETSGIYQIERTSTTDTVKLTTRSGSPSRLDYISFIWPEPLPAPHLKGGSFPVPEFVQAVTNQDLHAHGFADMVIIIPSSQKLKTQAERLKAFHEKHDGLRVQIVSANQLYNEFSSGTPDANAYRRYLKMLYDRATTAADMPKYLLLFGDCVWDNRMLTAQCQSLHPDDYLLCFESENSFNEVDCFVDDGFFCALDDGEGLNKGFSDQQDIAVGRFPVTTEADAKVMVDKVIAYVTNKDAGAWQNTLVFMGDDGDNNLHMQDIDKTANAISSQYPSYLVKKIMWDAYQRETSSSGNTYPEVSRIIKQQQAAGALIMDYGGHGMATQISHEKVLNLHDFQTFQHPHLPLWITASCDIMPFDGETPTIGEVAVRNPRGGAISFFGTTRTVIAHYNARINTSFLRHVLSKDAHGNPVTIGEAQRLAKNEMITSRKDLTCNKLQYALLGDPAVALHQPSYSIVVDSINGKALASTPTVALQAGSTVTVKGHIEGVSDFQGLVFATVRDNEEKIVCRRNDQEETKEALTFMDRPRTLYNGANKVENGKFSFVFAVPSDINYSEGSGKLNLYAISDNHQMRASGVSEAFTLGGGAELTTDSLGPSIYCYLNSPSFVNGSNVNSTPYFVAEIKDDDGINVSGSGIGHDLQLIIDGDMSKSYNLNANFTYDFGSYTAGSTFYQLPELAPGPHQLLFRAWDVLNNPSTTKLSFNVVRGMEPQLFSIDCTNNPAREATTFILEHDRAGAVVDVEIEVFELSGRLLWHHQESSVSTTNTQTVNWNLTVENGNRLQTGVYLYRARISSEGSAKVSKAKKLIVVSNN</sequence>
<dbReference type="InterPro" id="IPR029031">
    <property type="entry name" value="Gingipain_N_sf"/>
</dbReference>
<gene>
    <name evidence="4" type="ORF">CJ232_02225</name>
</gene>
<feature type="signal peptide" evidence="2">
    <location>
        <begin position="1"/>
        <end position="22"/>
    </location>
</feature>
<evidence type="ECO:0000313" key="4">
    <source>
        <dbReference type="EMBL" id="PMC11135.1"/>
    </source>
</evidence>
<dbReference type="InterPro" id="IPR029030">
    <property type="entry name" value="Caspase-like_dom_sf"/>
</dbReference>
<dbReference type="EMBL" id="PNGI01000002">
    <property type="protein sequence ID" value="PMC11135.1"/>
    <property type="molecule type" value="Genomic_DNA"/>
</dbReference>
<dbReference type="STRING" id="1122992.GCA_000455445_01136"/>
<keyword evidence="1 2" id="KW-0732">Signal</keyword>
<evidence type="ECO:0000256" key="2">
    <source>
        <dbReference type="SAM" id="SignalP"/>
    </source>
</evidence>
<feature type="domain" description="Gingipain" evidence="3">
    <location>
        <begin position="440"/>
        <end position="817"/>
    </location>
</feature>
<reference evidence="4 5" key="1">
    <citation type="submission" date="2017-09" db="EMBL/GenBank/DDBJ databases">
        <title>Bacterial strain isolated from the female urinary microbiota.</title>
        <authorList>
            <person name="Thomas-White K."/>
            <person name="Kumar N."/>
            <person name="Forster S."/>
            <person name="Putonti C."/>
            <person name="Lawley T."/>
            <person name="Wolfe A.J."/>
        </authorList>
    </citation>
    <scope>NUCLEOTIDE SEQUENCE [LARGE SCALE GENOMIC DNA]</scope>
    <source>
        <strain evidence="4 5">UMB0818</strain>
    </source>
</reference>
<organism evidence="4 5">
    <name type="scientific">Hoylesella timonensis</name>
    <dbReference type="NCBI Taxonomy" id="386414"/>
    <lineage>
        <taxon>Bacteria</taxon>
        <taxon>Pseudomonadati</taxon>
        <taxon>Bacteroidota</taxon>
        <taxon>Bacteroidia</taxon>
        <taxon>Bacteroidales</taxon>
        <taxon>Prevotellaceae</taxon>
        <taxon>Hoylesella</taxon>
    </lineage>
</organism>
<protein>
    <submittedName>
        <fullName evidence="4">Por secretion system protein</fullName>
    </submittedName>
</protein>
<dbReference type="SUPFAM" id="SSF52129">
    <property type="entry name" value="Caspase-like"/>
    <property type="match status" value="1"/>
</dbReference>
<dbReference type="CDD" id="cd02258">
    <property type="entry name" value="Peptidase_C25_N"/>
    <property type="match status" value="1"/>
</dbReference>
<evidence type="ECO:0000313" key="5">
    <source>
        <dbReference type="Proteomes" id="UP000235661"/>
    </source>
</evidence>
<feature type="chain" id="PRO_5014698282" evidence="2">
    <location>
        <begin position="23"/>
        <end position="1180"/>
    </location>
</feature>